<dbReference type="EMBL" id="CAFBNL010000048">
    <property type="protein sequence ID" value="CAB4954762.1"/>
    <property type="molecule type" value="Genomic_DNA"/>
</dbReference>
<dbReference type="Pfam" id="PF22802">
    <property type="entry name" value="RsiG"/>
    <property type="match status" value="1"/>
</dbReference>
<keyword evidence="1" id="KW-0175">Coiled coil</keyword>
<dbReference type="CDD" id="cd21107">
    <property type="entry name" value="RsiG"/>
    <property type="match status" value="1"/>
</dbReference>
<organism evidence="3">
    <name type="scientific">freshwater metagenome</name>
    <dbReference type="NCBI Taxonomy" id="449393"/>
    <lineage>
        <taxon>unclassified sequences</taxon>
        <taxon>metagenomes</taxon>
        <taxon>ecological metagenomes</taxon>
    </lineage>
</organism>
<evidence type="ECO:0000259" key="2">
    <source>
        <dbReference type="Pfam" id="PF22802"/>
    </source>
</evidence>
<feature type="domain" description="RsiG-like" evidence="2">
    <location>
        <begin position="17"/>
        <end position="80"/>
    </location>
</feature>
<reference evidence="3" key="1">
    <citation type="submission" date="2020-05" db="EMBL/GenBank/DDBJ databases">
        <authorList>
            <person name="Chiriac C."/>
            <person name="Salcher M."/>
            <person name="Ghai R."/>
            <person name="Kavagutti S V."/>
        </authorList>
    </citation>
    <scope>NUCLEOTIDE SEQUENCE</scope>
</reference>
<protein>
    <submittedName>
        <fullName evidence="3">Unannotated protein</fullName>
    </submittedName>
</protein>
<name>A0A6J7KKE9_9ZZZZ</name>
<feature type="coiled-coil region" evidence="1">
    <location>
        <begin position="130"/>
        <end position="157"/>
    </location>
</feature>
<gene>
    <name evidence="3" type="ORF">UFOPK3789_00911</name>
</gene>
<dbReference type="AlphaFoldDB" id="A0A6J7KKE9"/>
<evidence type="ECO:0000313" key="3">
    <source>
        <dbReference type="EMBL" id="CAB4954762.1"/>
    </source>
</evidence>
<dbReference type="InterPro" id="IPR049575">
    <property type="entry name" value="RsiG-like"/>
</dbReference>
<evidence type="ECO:0000256" key="1">
    <source>
        <dbReference type="SAM" id="Coils"/>
    </source>
</evidence>
<proteinExistence type="predicted"/>
<sequence>MAEYVRRIDKILAPEHVAGLEARSLDEIREMRREASEVETEVSYVRRLAQARGEILKAEIDRRSEGGSLADLIARLPEILSDRGPRPAPASVRVPEVLAPSMSITWSRGTEHLIADDTLANLPLLSDEELAEAVDSLKALEREVSDTRRQLHRVIDAFDSVLGARIAGAGS</sequence>
<dbReference type="InterPro" id="IPR055209">
    <property type="entry name" value="RsiG-like_dom"/>
</dbReference>
<accession>A0A6J7KKE9</accession>